<protein>
    <recommendedName>
        <fullName evidence="4 12">Ribosomal RNA small subunit methyltransferase E</fullName>
        <ecNumber evidence="3 12">2.1.1.193</ecNumber>
    </recommendedName>
</protein>
<dbReference type="InterPro" id="IPR046886">
    <property type="entry name" value="RsmE_MTase_dom"/>
</dbReference>
<dbReference type="InterPro" id="IPR029028">
    <property type="entry name" value="Alpha/beta_knot_MTases"/>
</dbReference>
<dbReference type="PANTHER" id="PTHR30027:SF3">
    <property type="entry name" value="16S RRNA (URACIL(1498)-N(3))-METHYLTRANSFERASE"/>
    <property type="match status" value="1"/>
</dbReference>
<dbReference type="CDD" id="cd18084">
    <property type="entry name" value="RsmE-like"/>
    <property type="match status" value="1"/>
</dbReference>
<dbReference type="Pfam" id="PF04452">
    <property type="entry name" value="Methyltrans_RNA"/>
    <property type="match status" value="1"/>
</dbReference>
<evidence type="ECO:0000256" key="4">
    <source>
        <dbReference type="ARBA" id="ARBA00013673"/>
    </source>
</evidence>
<dbReference type="Pfam" id="PF20260">
    <property type="entry name" value="PUA_4"/>
    <property type="match status" value="1"/>
</dbReference>
<dbReference type="Gene3D" id="3.40.1280.10">
    <property type="match status" value="1"/>
</dbReference>
<dbReference type="PANTHER" id="PTHR30027">
    <property type="entry name" value="RIBOSOMAL RNA SMALL SUBUNIT METHYLTRANSFERASE E"/>
    <property type="match status" value="1"/>
</dbReference>
<evidence type="ECO:0000259" key="13">
    <source>
        <dbReference type="Pfam" id="PF04452"/>
    </source>
</evidence>
<dbReference type="InterPro" id="IPR006700">
    <property type="entry name" value="RsmE"/>
</dbReference>
<dbReference type="GO" id="GO:0070042">
    <property type="term" value="F:rRNA (uridine-N3-)-methyltransferase activity"/>
    <property type="evidence" value="ECO:0007669"/>
    <property type="project" value="TreeGrafter"/>
</dbReference>
<evidence type="ECO:0000256" key="9">
    <source>
        <dbReference type="ARBA" id="ARBA00022691"/>
    </source>
</evidence>
<evidence type="ECO:0000313" key="16">
    <source>
        <dbReference type="Proteomes" id="UP000824231"/>
    </source>
</evidence>
<evidence type="ECO:0000313" key="15">
    <source>
        <dbReference type="EMBL" id="HIX36066.1"/>
    </source>
</evidence>
<feature type="domain" description="Ribosomal RNA small subunit methyltransferase E PUA-like" evidence="14">
    <location>
        <begin position="17"/>
        <end position="58"/>
    </location>
</feature>
<evidence type="ECO:0000256" key="6">
    <source>
        <dbReference type="ARBA" id="ARBA00022552"/>
    </source>
</evidence>
<name>A0A9D2AL35_9LACO</name>
<dbReference type="Proteomes" id="UP000824231">
    <property type="component" value="Unassembled WGS sequence"/>
</dbReference>
<evidence type="ECO:0000256" key="11">
    <source>
        <dbReference type="ARBA" id="ARBA00047944"/>
    </source>
</evidence>
<comment type="subcellular location">
    <subcellularLocation>
        <location evidence="1 12">Cytoplasm</location>
    </subcellularLocation>
</comment>
<evidence type="ECO:0000256" key="5">
    <source>
        <dbReference type="ARBA" id="ARBA00022490"/>
    </source>
</evidence>
<dbReference type="SUPFAM" id="SSF75217">
    <property type="entry name" value="alpha/beta knot"/>
    <property type="match status" value="1"/>
</dbReference>
<comment type="catalytic activity">
    <reaction evidence="11 12">
        <text>uridine(1498) in 16S rRNA + S-adenosyl-L-methionine = N(3)-methyluridine(1498) in 16S rRNA + S-adenosyl-L-homocysteine + H(+)</text>
        <dbReference type="Rhea" id="RHEA:42920"/>
        <dbReference type="Rhea" id="RHEA-COMP:10283"/>
        <dbReference type="Rhea" id="RHEA-COMP:10284"/>
        <dbReference type="ChEBI" id="CHEBI:15378"/>
        <dbReference type="ChEBI" id="CHEBI:57856"/>
        <dbReference type="ChEBI" id="CHEBI:59789"/>
        <dbReference type="ChEBI" id="CHEBI:65315"/>
        <dbReference type="ChEBI" id="CHEBI:74502"/>
        <dbReference type="EC" id="2.1.1.193"/>
    </reaction>
</comment>
<dbReference type="AlphaFoldDB" id="A0A9D2AL35"/>
<dbReference type="NCBIfam" id="NF008691">
    <property type="entry name" value="PRK11713.1-4"/>
    <property type="match status" value="1"/>
</dbReference>
<dbReference type="PIRSF" id="PIRSF015601">
    <property type="entry name" value="MTase_slr0722"/>
    <property type="match status" value="1"/>
</dbReference>
<dbReference type="InterPro" id="IPR015947">
    <property type="entry name" value="PUA-like_sf"/>
</dbReference>
<dbReference type="EC" id="2.1.1.193" evidence="3 12"/>
<dbReference type="GO" id="GO:0070475">
    <property type="term" value="P:rRNA base methylation"/>
    <property type="evidence" value="ECO:0007669"/>
    <property type="project" value="TreeGrafter"/>
</dbReference>
<proteinExistence type="inferred from homology"/>
<dbReference type="SUPFAM" id="SSF88697">
    <property type="entry name" value="PUA domain-like"/>
    <property type="match status" value="1"/>
</dbReference>
<gene>
    <name evidence="15" type="ORF">H9856_06745</name>
</gene>
<keyword evidence="8 12" id="KW-0808">Transferase</keyword>
<dbReference type="InterPro" id="IPR029026">
    <property type="entry name" value="tRNA_m1G_MTases_N"/>
</dbReference>
<dbReference type="EMBL" id="DXFH01000027">
    <property type="protein sequence ID" value="HIX36066.1"/>
    <property type="molecule type" value="Genomic_DNA"/>
</dbReference>
<evidence type="ECO:0000256" key="3">
    <source>
        <dbReference type="ARBA" id="ARBA00012328"/>
    </source>
</evidence>
<comment type="function">
    <text evidence="10 12">Specifically methylates the N3 position of the uracil ring of uridine 1498 (m3U1498) in 16S rRNA. Acts on the fully assembled 30S ribosomal subunit.</text>
</comment>
<feature type="domain" description="Ribosomal RNA small subunit methyltransferase E methyltransferase" evidence="13">
    <location>
        <begin position="70"/>
        <end position="239"/>
    </location>
</feature>
<accession>A0A9D2AL35</accession>
<keyword evidence="9 12" id="KW-0949">S-adenosyl-L-methionine</keyword>
<keyword evidence="6 12" id="KW-0698">rRNA processing</keyword>
<evidence type="ECO:0000256" key="2">
    <source>
        <dbReference type="ARBA" id="ARBA00005528"/>
    </source>
</evidence>
<evidence type="ECO:0000256" key="8">
    <source>
        <dbReference type="ARBA" id="ARBA00022679"/>
    </source>
</evidence>
<evidence type="ECO:0000259" key="14">
    <source>
        <dbReference type="Pfam" id="PF20260"/>
    </source>
</evidence>
<evidence type="ECO:0000256" key="10">
    <source>
        <dbReference type="ARBA" id="ARBA00025699"/>
    </source>
</evidence>
<dbReference type="NCBIfam" id="TIGR00046">
    <property type="entry name" value="RsmE family RNA methyltransferase"/>
    <property type="match status" value="1"/>
</dbReference>
<keyword evidence="7 12" id="KW-0489">Methyltransferase</keyword>
<sequence length="246" mass="27437">MQQYFVDEMPKNNQVQLPADAAHHFVRVMRAVVGSECEVVLPDHRVFKAQLVDRDTAKLALVNQIDRQPELPVNVILACGLPKTKGKPELIVQKGTELGADKIIFFAAKRSISQWRDNKLAKKLAHLQKIAHAAAEQSHRTKIPEIGYDNSLDALLKHEPADFRLVAWEESAKQGEHAQLVQTLRQIKKGQSLLAIFGPEGGISQSEIDYMTSNQVKAAGLGPRILRTETAPLYFLACVSYQLELD</sequence>
<organism evidence="15 16">
    <name type="scientific">Candidatus Limosilactobacillus merdigallinarum</name>
    <dbReference type="NCBI Taxonomy" id="2838652"/>
    <lineage>
        <taxon>Bacteria</taxon>
        <taxon>Bacillati</taxon>
        <taxon>Bacillota</taxon>
        <taxon>Bacilli</taxon>
        <taxon>Lactobacillales</taxon>
        <taxon>Lactobacillaceae</taxon>
        <taxon>Limosilactobacillus</taxon>
    </lineage>
</organism>
<keyword evidence="5 12" id="KW-0963">Cytoplasm</keyword>
<reference evidence="15" key="2">
    <citation type="submission" date="2021-04" db="EMBL/GenBank/DDBJ databases">
        <authorList>
            <person name="Gilroy R."/>
        </authorList>
    </citation>
    <scope>NUCLEOTIDE SEQUENCE</scope>
    <source>
        <strain evidence="15">ChiSxjej3B15-572</strain>
    </source>
</reference>
<comment type="caution">
    <text evidence="15">The sequence shown here is derived from an EMBL/GenBank/DDBJ whole genome shotgun (WGS) entry which is preliminary data.</text>
</comment>
<comment type="similarity">
    <text evidence="2 12">Belongs to the RNA methyltransferase RsmE family.</text>
</comment>
<dbReference type="InterPro" id="IPR046887">
    <property type="entry name" value="RsmE_PUA-like"/>
</dbReference>
<evidence type="ECO:0000256" key="7">
    <source>
        <dbReference type="ARBA" id="ARBA00022603"/>
    </source>
</evidence>
<evidence type="ECO:0000256" key="1">
    <source>
        <dbReference type="ARBA" id="ARBA00004496"/>
    </source>
</evidence>
<reference evidence="15" key="1">
    <citation type="journal article" date="2021" name="PeerJ">
        <title>Extensive microbial diversity within the chicken gut microbiome revealed by metagenomics and culture.</title>
        <authorList>
            <person name="Gilroy R."/>
            <person name="Ravi A."/>
            <person name="Getino M."/>
            <person name="Pursley I."/>
            <person name="Horton D.L."/>
            <person name="Alikhan N.F."/>
            <person name="Baker D."/>
            <person name="Gharbi K."/>
            <person name="Hall N."/>
            <person name="Watson M."/>
            <person name="Adriaenssens E.M."/>
            <person name="Foster-Nyarko E."/>
            <person name="Jarju S."/>
            <person name="Secka A."/>
            <person name="Antonio M."/>
            <person name="Oren A."/>
            <person name="Chaudhuri R.R."/>
            <person name="La Ragione R."/>
            <person name="Hildebrand F."/>
            <person name="Pallen M.J."/>
        </authorList>
    </citation>
    <scope>NUCLEOTIDE SEQUENCE</scope>
    <source>
        <strain evidence="15">ChiSxjej3B15-572</strain>
    </source>
</reference>
<dbReference type="GO" id="GO:0005737">
    <property type="term" value="C:cytoplasm"/>
    <property type="evidence" value="ECO:0007669"/>
    <property type="project" value="UniProtKB-SubCell"/>
</dbReference>
<evidence type="ECO:0000256" key="12">
    <source>
        <dbReference type="PIRNR" id="PIRNR015601"/>
    </source>
</evidence>